<evidence type="ECO:0000256" key="5">
    <source>
        <dbReference type="ARBA" id="ARBA00022531"/>
    </source>
</evidence>
<feature type="transmembrane region" description="Helical" evidence="14">
    <location>
        <begin position="444"/>
        <end position="467"/>
    </location>
</feature>
<evidence type="ECO:0000256" key="6">
    <source>
        <dbReference type="ARBA" id="ARBA00022692"/>
    </source>
</evidence>
<organism evidence="16 17">
    <name type="scientific">Okeania hirsuta</name>
    <dbReference type="NCBI Taxonomy" id="1458930"/>
    <lineage>
        <taxon>Bacteria</taxon>
        <taxon>Bacillati</taxon>
        <taxon>Cyanobacteriota</taxon>
        <taxon>Cyanophyceae</taxon>
        <taxon>Oscillatoriophycideae</taxon>
        <taxon>Oscillatoriales</taxon>
        <taxon>Microcoleaceae</taxon>
        <taxon>Okeania</taxon>
    </lineage>
</organism>
<comment type="subcellular location">
    <subcellularLocation>
        <location evidence="1">Cellular thylakoid membrane</location>
        <topology evidence="1">Multi-pass membrane protein</topology>
    </subcellularLocation>
</comment>
<keyword evidence="9" id="KW-0157">Chromophore</keyword>
<dbReference type="GO" id="GO:0016168">
    <property type="term" value="F:chlorophyll binding"/>
    <property type="evidence" value="ECO:0007669"/>
    <property type="project" value="UniProtKB-KW"/>
</dbReference>
<evidence type="ECO:0000256" key="9">
    <source>
        <dbReference type="ARBA" id="ARBA00022991"/>
    </source>
</evidence>
<evidence type="ECO:0000256" key="12">
    <source>
        <dbReference type="ARBA" id="ARBA00032768"/>
    </source>
</evidence>
<dbReference type="PANTHER" id="PTHR34803:SF2">
    <property type="entry name" value="PHOTOSYSTEM I REACTION CENTER SUBUNIT XI, CHLOROPLASTIC"/>
    <property type="match status" value="1"/>
</dbReference>
<evidence type="ECO:0000259" key="15">
    <source>
        <dbReference type="Pfam" id="PF02605"/>
    </source>
</evidence>
<feature type="transmembrane region" description="Helical" evidence="14">
    <location>
        <begin position="85"/>
        <end position="103"/>
    </location>
</feature>
<dbReference type="Pfam" id="PF00421">
    <property type="entry name" value="PSII"/>
    <property type="match status" value="2"/>
</dbReference>
<protein>
    <recommendedName>
        <fullName evidence="3">Photosystem I reaction center subunit XI</fullName>
    </recommendedName>
    <alternativeName>
        <fullName evidence="12">PSI subunit V</fullName>
    </alternativeName>
    <alternativeName>
        <fullName evidence="13">PSI-L</fullName>
    </alternativeName>
</protein>
<feature type="transmembrane region" description="Helical" evidence="14">
    <location>
        <begin position="230"/>
        <end position="247"/>
    </location>
</feature>
<comment type="similarity">
    <text evidence="2">Belongs to the PsaL family.</text>
</comment>
<keyword evidence="10" id="KW-0793">Thylakoid</keyword>
<keyword evidence="17" id="KW-1185">Reference proteome</keyword>
<evidence type="ECO:0000256" key="8">
    <source>
        <dbReference type="ARBA" id="ARBA00022989"/>
    </source>
</evidence>
<evidence type="ECO:0000256" key="11">
    <source>
        <dbReference type="ARBA" id="ARBA00023136"/>
    </source>
</evidence>
<reference evidence="16 17" key="1">
    <citation type="journal article" date="2018" name="ACS Chem. Biol.">
        <title>Ketoreductase domain dysfunction expands chemodiversity: malyngamide biosynthesis in the cyanobacterium Okeania hirsuta.</title>
        <authorList>
            <person name="Moss N.A."/>
            <person name="Leao T."/>
            <person name="Rankin M."/>
            <person name="McCullough T.M."/>
            <person name="Qu P."/>
            <person name="Korobeynikov A."/>
            <person name="Smith J.L."/>
            <person name="Gerwick L."/>
            <person name="Gerwick W.H."/>
        </authorList>
    </citation>
    <scope>NUCLEOTIDE SEQUENCE [LARGE SCALE GENOMIC DNA]</scope>
    <source>
        <strain evidence="16 17">PAB10Feb10-1</strain>
    </source>
</reference>
<feature type="transmembrane region" description="Helical" evidence="14">
    <location>
        <begin position="268"/>
        <end position="288"/>
    </location>
</feature>
<feature type="transmembrane region" description="Helical" evidence="14">
    <location>
        <begin position="559"/>
        <end position="578"/>
    </location>
</feature>
<feature type="transmembrane region" description="Helical" evidence="14">
    <location>
        <begin position="512"/>
        <end position="538"/>
    </location>
</feature>
<dbReference type="AlphaFoldDB" id="A0A3N6PHH4"/>
<feature type="transmembrane region" description="Helical" evidence="14">
    <location>
        <begin position="846"/>
        <end position="873"/>
    </location>
</feature>
<keyword evidence="11 14" id="KW-0472">Membrane</keyword>
<evidence type="ECO:0000256" key="14">
    <source>
        <dbReference type="SAM" id="Phobius"/>
    </source>
</evidence>
<feature type="transmembrane region" description="Helical" evidence="14">
    <location>
        <begin position="719"/>
        <end position="737"/>
    </location>
</feature>
<dbReference type="InterPro" id="IPR000932">
    <property type="entry name" value="PS_antenna-like"/>
</dbReference>
<dbReference type="InterPro" id="IPR036592">
    <property type="entry name" value="PSI_PsaL_sf"/>
</dbReference>
<feature type="transmembrane region" description="Helical" evidence="14">
    <location>
        <begin position="633"/>
        <end position="650"/>
    </location>
</feature>
<evidence type="ECO:0000256" key="1">
    <source>
        <dbReference type="ARBA" id="ARBA00004636"/>
    </source>
</evidence>
<evidence type="ECO:0000256" key="7">
    <source>
        <dbReference type="ARBA" id="ARBA00022836"/>
    </source>
</evidence>
<dbReference type="GO" id="GO:0031676">
    <property type="term" value="C:plasma membrane-derived thylakoid membrane"/>
    <property type="evidence" value="ECO:0007669"/>
    <property type="project" value="UniProtKB-SubCell"/>
</dbReference>
<feature type="transmembrane region" description="Helical" evidence="14">
    <location>
        <begin position="671"/>
        <end position="691"/>
    </location>
</feature>
<dbReference type="NCBIfam" id="TIGR03041">
    <property type="entry name" value="PS_antenn_a_b"/>
    <property type="match status" value="1"/>
</dbReference>
<dbReference type="Gene3D" id="1.20.1240.10">
    <property type="entry name" value="Photosystem I PsaL, reaction centre subunit XI"/>
    <property type="match status" value="2"/>
</dbReference>
<dbReference type="InterPro" id="IPR022980">
    <property type="entry name" value="PSI_suXI"/>
</dbReference>
<feature type="transmembrane region" description="Helical" evidence="14">
    <location>
        <begin position="50"/>
        <end position="73"/>
    </location>
</feature>
<dbReference type="InterPro" id="IPR036001">
    <property type="entry name" value="PS_II_antenna-like_sf"/>
</dbReference>
<comment type="caution">
    <text evidence="16">The sequence shown here is derived from an EMBL/GenBank/DDBJ whole genome shotgun (WGS) entry which is preliminary data.</text>
</comment>
<evidence type="ECO:0000256" key="3">
    <source>
        <dbReference type="ARBA" id="ARBA00019514"/>
    </source>
</evidence>
<feature type="transmembrane region" description="Helical" evidence="14">
    <location>
        <begin position="156"/>
        <end position="175"/>
    </location>
</feature>
<feature type="domain" description="Photosystem I PsaL reaction centre subunit XI" evidence="15">
    <location>
        <begin position="777"/>
        <end position="916"/>
    </location>
</feature>
<evidence type="ECO:0000256" key="2">
    <source>
        <dbReference type="ARBA" id="ARBA00008820"/>
    </source>
</evidence>
<feature type="transmembrane region" description="Helical" evidence="14">
    <location>
        <begin position="893"/>
        <end position="916"/>
    </location>
</feature>
<evidence type="ECO:0000256" key="13">
    <source>
        <dbReference type="ARBA" id="ARBA00033437"/>
    </source>
</evidence>
<dbReference type="OrthoDB" id="9429529at2"/>
<evidence type="ECO:0000313" key="17">
    <source>
        <dbReference type="Proteomes" id="UP000269154"/>
    </source>
</evidence>
<keyword evidence="7" id="KW-0603">Photosystem I</keyword>
<dbReference type="InterPro" id="IPR003757">
    <property type="entry name" value="PSI_PsaL"/>
</dbReference>
<gene>
    <name evidence="16" type="ORF">D5R40_07005</name>
</gene>
<keyword evidence="4" id="KW-0148">Chlorophyll</keyword>
<name>A0A3N6PHH4_9CYAN</name>
<dbReference type="Proteomes" id="UP000269154">
    <property type="component" value="Unassembled WGS sequence"/>
</dbReference>
<feature type="transmembrane region" description="Helical" evidence="14">
    <location>
        <begin position="316"/>
        <end position="334"/>
    </location>
</feature>
<dbReference type="RefSeq" id="WP_124154413.1">
    <property type="nucleotide sequence ID" value="NZ_CAWOLW010000179.1"/>
</dbReference>
<dbReference type="PANTHER" id="PTHR34803">
    <property type="entry name" value="PHOTOSYSTEM I REACTION CENTER SUBUNIT XI, CHLOROPLASTIC"/>
    <property type="match status" value="1"/>
</dbReference>
<dbReference type="SUPFAM" id="SSF161077">
    <property type="entry name" value="Photosystem II antenna protein-like"/>
    <property type="match status" value="2"/>
</dbReference>
<evidence type="ECO:0000313" key="16">
    <source>
        <dbReference type="EMBL" id="RQH49121.1"/>
    </source>
</evidence>
<evidence type="ECO:0000256" key="10">
    <source>
        <dbReference type="ARBA" id="ARBA00023078"/>
    </source>
</evidence>
<dbReference type="SUPFAM" id="SSF81568">
    <property type="entry name" value="Photosystem I reaction center subunit XI, PsaL"/>
    <property type="match status" value="2"/>
</dbReference>
<dbReference type="GO" id="GO:0009538">
    <property type="term" value="C:photosystem I reaction center"/>
    <property type="evidence" value="ECO:0007669"/>
    <property type="project" value="InterPro"/>
</dbReference>
<feature type="transmembrane region" description="Helical" evidence="14">
    <location>
        <begin position="488"/>
        <end position="506"/>
    </location>
</feature>
<accession>A0A3N6PHH4</accession>
<keyword evidence="8 14" id="KW-1133">Transmembrane helix</keyword>
<keyword evidence="5" id="KW-0602">Photosynthesis</keyword>
<dbReference type="GO" id="GO:0009767">
    <property type="term" value="P:photosynthetic electron transport chain"/>
    <property type="evidence" value="ECO:0007669"/>
    <property type="project" value="InterPro"/>
</dbReference>
<proteinExistence type="inferred from homology"/>
<dbReference type="Pfam" id="PF02605">
    <property type="entry name" value="PsaL"/>
    <property type="match status" value="1"/>
</dbReference>
<dbReference type="EMBL" id="RCBY01000026">
    <property type="protein sequence ID" value="RQH49121.1"/>
    <property type="molecule type" value="Genomic_DNA"/>
</dbReference>
<sequence>MTVTKSNPLKFLGFSTDNNVDVANYVSDSQEPYSWWAGNFRFVNLSGKLLGAHIAHAGLIVLWAGAMTLFELSKFDPSLAMYDQGLILLPHMATLGIGVGANGEIIDTYPYFAIGVIHLVSSAILGAGGIFHAVLGPDKLDEKGFGYQWNDGKKMTTILGIHLLLLGMGAFLLVAKAMYFDGLYDPAIANVRLITEPTLNPQTIFGYLVGITPDGWTLKGMAAVNSLEDVIGGHIWIGSICILGGLWHINTAPTKWAKGLFVWSGEAYLAYSQAALAYMGFFAAYFVWVNDTVYPSVFYGPVGVTNVDGTITPRTWLMLFQLIFACLLLAGHFWHGLRARAIASGFVFSNMKFNPGALYGDTQFNNESLVTGIVQPFQNNPQLGNLATPINSSQLTITWVKNLPIYRNGLSPIARGLEIGMAHGYLLLGPFLKLGPLRNTDQALLAGGGSASGLVVILSICLFVYGAGAMTLFELSKFDPSLAMYDQGLILLPHMATLGIGVGANGEIIDTYPYFAIGVIHLVSSAILGAGGIFHAVLGPDKLDEKGFGYQWNDGKKMTTILGIHLLLLGMGAFLLVAKAMYFDGLYDPAIANVRLITEPTLNPQTIFGYLVGITPDGWTLKGMAAVNSLEDVIGGHIWIGSICILGGLWHINTAPTKWAKGLFVWSGEAYLAYSQAALAYMGFFAAYFVWVNDTVYPSVFYGPVGVTNVDGTITPRTWLMLFQLIFACLLLAGHFWHGLRARAIASGFVFSNMKFNPGALYGDTQFNNESLVTGIVQPFQNNPQLGNLATPINSSQLTITWVKNLPIYRNGLSPIARGLEIGMAHGYLLLGPFLKLGPLRNTDQALLAGGGSASGLVVILSICLFVYGAVVFQGSREPRGVLPENLQTYQEWSLFTSGFLIGGLGGVVFACFILIEIGRAGIL</sequence>
<keyword evidence="6 14" id="KW-0812">Transmembrane</keyword>
<feature type="transmembrane region" description="Helical" evidence="14">
    <location>
        <begin position="109"/>
        <end position="135"/>
    </location>
</feature>
<evidence type="ECO:0000256" key="4">
    <source>
        <dbReference type="ARBA" id="ARBA00022494"/>
    </source>
</evidence>